<dbReference type="OrthoDB" id="10526022at2759"/>
<accession>A0A1Y1IWV5</accession>
<dbReference type="PROSITE" id="PS51301">
    <property type="entry name" value="KILA_N"/>
    <property type="match status" value="1"/>
</dbReference>
<evidence type="ECO:0000259" key="1">
    <source>
        <dbReference type="PROSITE" id="PS51301"/>
    </source>
</evidence>
<dbReference type="SUPFAM" id="SSF54616">
    <property type="entry name" value="DNA-binding domain of Mlu1-box binding protein MBP1"/>
    <property type="match status" value="1"/>
</dbReference>
<dbReference type="AlphaFoldDB" id="A0A1Y1IWV5"/>
<dbReference type="GO" id="GO:0003677">
    <property type="term" value="F:DNA binding"/>
    <property type="evidence" value="ECO:0007669"/>
    <property type="project" value="InterPro"/>
</dbReference>
<name>A0A1Y1IWV5_KLENI</name>
<keyword evidence="3" id="KW-1185">Reference proteome</keyword>
<evidence type="ECO:0000313" key="3">
    <source>
        <dbReference type="Proteomes" id="UP000054558"/>
    </source>
</evidence>
<feature type="domain" description="KilA-N" evidence="1">
    <location>
        <begin position="217"/>
        <end position="323"/>
    </location>
</feature>
<protein>
    <recommendedName>
        <fullName evidence="1">KilA-N domain-containing protein</fullName>
    </recommendedName>
</protein>
<gene>
    <name evidence="2" type="ORF">KFL_011150060</name>
</gene>
<dbReference type="Pfam" id="PF04383">
    <property type="entry name" value="KilA-N"/>
    <property type="match status" value="1"/>
</dbReference>
<organism evidence="2 3">
    <name type="scientific">Klebsormidium nitens</name>
    <name type="common">Green alga</name>
    <name type="synonym">Ulothrix nitens</name>
    <dbReference type="NCBI Taxonomy" id="105231"/>
    <lineage>
        <taxon>Eukaryota</taxon>
        <taxon>Viridiplantae</taxon>
        <taxon>Streptophyta</taxon>
        <taxon>Klebsormidiophyceae</taxon>
        <taxon>Klebsormidiales</taxon>
        <taxon>Klebsormidiaceae</taxon>
        <taxon>Klebsormidium</taxon>
    </lineage>
</organism>
<dbReference type="Proteomes" id="UP000054558">
    <property type="component" value="Unassembled WGS sequence"/>
</dbReference>
<dbReference type="EMBL" id="DF238064">
    <property type="protein sequence ID" value="GAQ92738.1"/>
    <property type="molecule type" value="Genomic_DNA"/>
</dbReference>
<dbReference type="SMART" id="SM01252">
    <property type="entry name" value="KilA-N"/>
    <property type="match status" value="1"/>
</dbReference>
<dbReference type="InterPro" id="IPR036887">
    <property type="entry name" value="HTH_APSES_sf"/>
</dbReference>
<evidence type="ECO:0000313" key="2">
    <source>
        <dbReference type="EMBL" id="GAQ92738.1"/>
    </source>
</evidence>
<dbReference type="InterPro" id="IPR018004">
    <property type="entry name" value="KilA/APSES_HTH"/>
</dbReference>
<sequence>MYLFPGEKVSRNYRVKEQHFTDHIKAAGILPNHSQVTFDKRLQGGCSGRKPDIFVDLYTHTVHCENDEDQHRNYTCENKRLMELFRDAGNRPQVQLRFNPDGFTTENGVRHPSCFKYNKYGVPVIRDQSTMAPPSRPIVAISATGAVTRYHSKRAASDATRIPAASVALAASNLALRDGFIWKFEDDPREVDMSRFQAAEQQTVAAPTADEVEYARDFVDALRGDDGRMITEMRLSDGYVSATKMCQSAGKNMSDYMRLQSTEEFMVQLANTLGCSRTFLVNRCETGPVTKRVTWIHPMVATNLAVWISTDFEVKVSIWLEHARRRLPGIDRDYRIALANLKPQRGNGTIEADVRDRLAEVENGQVEVLCDYGRVDVLTASSIIEVKQSKYYLHALGQVLGYAESFPQHRKRIHLIMPSDDEELLSRAKRVCGKHGVDVTCEIDKNVGI</sequence>
<dbReference type="InterPro" id="IPR017880">
    <property type="entry name" value="KilA_N"/>
</dbReference>
<proteinExistence type="predicted"/>
<reference evidence="2 3" key="1">
    <citation type="journal article" date="2014" name="Nat. Commun.">
        <title>Klebsormidium flaccidum genome reveals primary factors for plant terrestrial adaptation.</title>
        <authorList>
            <person name="Hori K."/>
            <person name="Maruyama F."/>
            <person name="Fujisawa T."/>
            <person name="Togashi T."/>
            <person name="Yamamoto N."/>
            <person name="Seo M."/>
            <person name="Sato S."/>
            <person name="Yamada T."/>
            <person name="Mori H."/>
            <person name="Tajima N."/>
            <person name="Moriyama T."/>
            <person name="Ikeuchi M."/>
            <person name="Watanabe M."/>
            <person name="Wada H."/>
            <person name="Kobayashi K."/>
            <person name="Saito M."/>
            <person name="Masuda T."/>
            <person name="Sasaki-Sekimoto Y."/>
            <person name="Mashiguchi K."/>
            <person name="Awai K."/>
            <person name="Shimojima M."/>
            <person name="Masuda S."/>
            <person name="Iwai M."/>
            <person name="Nobusawa T."/>
            <person name="Narise T."/>
            <person name="Kondo S."/>
            <person name="Saito H."/>
            <person name="Sato R."/>
            <person name="Murakawa M."/>
            <person name="Ihara Y."/>
            <person name="Oshima-Yamada Y."/>
            <person name="Ohtaka K."/>
            <person name="Satoh M."/>
            <person name="Sonobe K."/>
            <person name="Ishii M."/>
            <person name="Ohtani R."/>
            <person name="Kanamori-Sato M."/>
            <person name="Honoki R."/>
            <person name="Miyazaki D."/>
            <person name="Mochizuki H."/>
            <person name="Umetsu J."/>
            <person name="Higashi K."/>
            <person name="Shibata D."/>
            <person name="Kamiya Y."/>
            <person name="Sato N."/>
            <person name="Nakamura Y."/>
            <person name="Tabata S."/>
            <person name="Ida S."/>
            <person name="Kurokawa K."/>
            <person name="Ohta H."/>
        </authorList>
    </citation>
    <scope>NUCLEOTIDE SEQUENCE [LARGE SCALE GENOMIC DNA]</scope>
    <source>
        <strain evidence="2 3">NIES-2285</strain>
    </source>
</reference>